<gene>
    <name evidence="2" type="ORF">EZS28_046488</name>
</gene>
<name>A0A5J4TKH0_9EUKA</name>
<dbReference type="Proteomes" id="UP000324800">
    <property type="component" value="Unassembled WGS sequence"/>
</dbReference>
<evidence type="ECO:0000313" key="3">
    <source>
        <dbReference type="Proteomes" id="UP000324800"/>
    </source>
</evidence>
<accession>A0A5J4TKH0</accession>
<sequence>MSTKAKQPAPDPKAKQTAPDPKAKQPAPAQQSSSDVEDYSNEMIFQPETNSYSLVLRWKPLSHLEMIGLAVHLSIKDRIVDTLDVDYCNFDARGMIGLANVLRNNNTITSISIGHNKLGPIGAQRISVALKLLV</sequence>
<dbReference type="SUPFAM" id="SSF52047">
    <property type="entry name" value="RNI-like"/>
    <property type="match status" value="1"/>
</dbReference>
<reference evidence="2 3" key="1">
    <citation type="submission" date="2019-03" db="EMBL/GenBank/DDBJ databases">
        <title>Single cell metagenomics reveals metabolic interactions within the superorganism composed of flagellate Streblomastix strix and complex community of Bacteroidetes bacteria on its surface.</title>
        <authorList>
            <person name="Treitli S.C."/>
            <person name="Kolisko M."/>
            <person name="Husnik F."/>
            <person name="Keeling P."/>
            <person name="Hampl V."/>
        </authorList>
    </citation>
    <scope>NUCLEOTIDE SEQUENCE [LARGE SCALE GENOMIC DNA]</scope>
    <source>
        <strain evidence="2">ST1C</strain>
    </source>
</reference>
<dbReference type="Gene3D" id="3.80.10.10">
    <property type="entry name" value="Ribonuclease Inhibitor"/>
    <property type="match status" value="1"/>
</dbReference>
<proteinExistence type="predicted"/>
<evidence type="ECO:0000313" key="2">
    <source>
        <dbReference type="EMBL" id="KAA6357985.1"/>
    </source>
</evidence>
<dbReference type="OrthoDB" id="333024at2759"/>
<dbReference type="AlphaFoldDB" id="A0A5J4TKH0"/>
<evidence type="ECO:0000256" key="1">
    <source>
        <dbReference type="SAM" id="MobiDB-lite"/>
    </source>
</evidence>
<comment type="caution">
    <text evidence="2">The sequence shown here is derived from an EMBL/GenBank/DDBJ whole genome shotgun (WGS) entry which is preliminary data.</text>
</comment>
<protein>
    <submittedName>
        <fullName evidence="2">Uncharacterized protein</fullName>
    </submittedName>
</protein>
<organism evidence="2 3">
    <name type="scientific">Streblomastix strix</name>
    <dbReference type="NCBI Taxonomy" id="222440"/>
    <lineage>
        <taxon>Eukaryota</taxon>
        <taxon>Metamonada</taxon>
        <taxon>Preaxostyla</taxon>
        <taxon>Oxymonadida</taxon>
        <taxon>Streblomastigidae</taxon>
        <taxon>Streblomastix</taxon>
    </lineage>
</organism>
<dbReference type="EMBL" id="SNRW01030538">
    <property type="protein sequence ID" value="KAA6357985.1"/>
    <property type="molecule type" value="Genomic_DNA"/>
</dbReference>
<feature type="region of interest" description="Disordered" evidence="1">
    <location>
        <begin position="1"/>
        <end position="41"/>
    </location>
</feature>
<feature type="compositionally biased region" description="Low complexity" evidence="1">
    <location>
        <begin position="15"/>
        <end position="31"/>
    </location>
</feature>
<dbReference type="InterPro" id="IPR032675">
    <property type="entry name" value="LRR_dom_sf"/>
</dbReference>